<dbReference type="Gene3D" id="1.10.10.10">
    <property type="entry name" value="Winged helix-like DNA-binding domain superfamily/Winged helix DNA-binding domain"/>
    <property type="match status" value="1"/>
</dbReference>
<dbReference type="InterPro" id="IPR001077">
    <property type="entry name" value="COMT_C"/>
</dbReference>
<keyword evidence="1 5" id="KW-0489">Methyltransferase</keyword>
<dbReference type="InterPro" id="IPR029063">
    <property type="entry name" value="SAM-dependent_MTases_sf"/>
</dbReference>
<dbReference type="Pfam" id="PF00891">
    <property type="entry name" value="Methyltransf_2"/>
    <property type="match status" value="1"/>
</dbReference>
<feature type="domain" description="O-methyltransferase C-terminal" evidence="4">
    <location>
        <begin position="361"/>
        <end position="532"/>
    </location>
</feature>
<dbReference type="Gene3D" id="3.40.50.150">
    <property type="entry name" value="Vaccinia Virus protein VP39"/>
    <property type="match status" value="1"/>
</dbReference>
<evidence type="ECO:0000313" key="6">
    <source>
        <dbReference type="Proteomes" id="UP000294656"/>
    </source>
</evidence>
<dbReference type="PANTHER" id="PTHR43712:SF2">
    <property type="entry name" value="O-METHYLTRANSFERASE CICE"/>
    <property type="match status" value="1"/>
</dbReference>
<dbReference type="GO" id="GO:0008171">
    <property type="term" value="F:O-methyltransferase activity"/>
    <property type="evidence" value="ECO:0007669"/>
    <property type="project" value="InterPro"/>
</dbReference>
<evidence type="ECO:0000313" key="5">
    <source>
        <dbReference type="EMBL" id="TDO99795.1"/>
    </source>
</evidence>
<dbReference type="InterPro" id="IPR016461">
    <property type="entry name" value="COMT-like"/>
</dbReference>
<reference evidence="5 6" key="1">
    <citation type="submission" date="2019-03" db="EMBL/GenBank/DDBJ databases">
        <title>Genomic Encyclopedia of Type Strains, Phase III (KMG-III): the genomes of soil and plant-associated and newly described type strains.</title>
        <authorList>
            <person name="Whitman W."/>
        </authorList>
    </citation>
    <scope>NUCLEOTIDE SEQUENCE [LARGE SCALE GENOMIC DNA]</scope>
    <source>
        <strain evidence="5 6">CECT 7378</strain>
    </source>
</reference>
<evidence type="ECO:0000256" key="2">
    <source>
        <dbReference type="ARBA" id="ARBA00022679"/>
    </source>
</evidence>
<dbReference type="PANTHER" id="PTHR43712">
    <property type="entry name" value="PUTATIVE (AFU_ORTHOLOGUE AFUA_4G14580)-RELATED"/>
    <property type="match status" value="1"/>
</dbReference>
<keyword evidence="2 5" id="KW-0808">Transferase</keyword>
<keyword evidence="3" id="KW-0949">S-adenosyl-L-methionine</keyword>
<keyword evidence="6" id="KW-1185">Reference proteome</keyword>
<dbReference type="Proteomes" id="UP000294656">
    <property type="component" value="Unassembled WGS sequence"/>
</dbReference>
<dbReference type="InterPro" id="IPR036390">
    <property type="entry name" value="WH_DNA-bd_sf"/>
</dbReference>
<accession>A0A4R6MEV0</accession>
<dbReference type="AlphaFoldDB" id="A0A4R6MEV0"/>
<dbReference type="InterPro" id="IPR036388">
    <property type="entry name" value="WH-like_DNA-bd_sf"/>
</dbReference>
<comment type="caution">
    <text evidence="5">The sequence shown here is derived from an EMBL/GenBank/DDBJ whole genome shotgun (WGS) entry which is preliminary data.</text>
</comment>
<sequence length="556" mass="62169">MSILEKPIISECGRYHIEADGSPLYTARFDEVLAFHKVGKRWIAPVRLGIKAFHIDTDGFPIYGQRFHRCFGFYNDLAAVVGEDGWYHIDESGSALYSQRYEFAGNYQEKVCVVMDSDGLYFHLNVIGEPVYDSRWGYCGDFRGGVAVVQAGNGLSTHILPNGSLLHDIWFSDLDVFHKGYARAKTLQGWCHVNKQGNAIYSERYASVEPFYNGFARCETDDGALLIIDESGHVARQLRGPTCDIFAELSSDMVGYWKTCTIYTSVKLDIFEQLPATIEQLSLSCQSNSERVVRLMRGLAELGLVYLEGNCYVVSEKGSYLCLNHKKTLADAAIEYGEDLLQRWKSLPALIQGKRLESDIFYAVAADLERVKSHHRMLASYAMHDYTQVVPLLPIQKGQRVLDAAGGTGTLATLIQAHFPESSVLLGDLESVLNESQFDKKLELDLFSEWSGAYDVVILARVLHDWDDVDAIEVLKHAKHALNCCGEIFILEMLMLESSNSGALCDLHLMAATGGKERTESEFERLSKQAGLRIKRVTKLPSLVSLIVLERGENNG</sequence>
<dbReference type="EMBL" id="SNXC01000009">
    <property type="protein sequence ID" value="TDO99795.1"/>
    <property type="molecule type" value="Genomic_DNA"/>
</dbReference>
<dbReference type="OrthoDB" id="29650at2"/>
<evidence type="ECO:0000256" key="1">
    <source>
        <dbReference type="ARBA" id="ARBA00022603"/>
    </source>
</evidence>
<dbReference type="RefSeq" id="WP_133502623.1">
    <property type="nucleotide sequence ID" value="NZ_SNXC01000009.1"/>
</dbReference>
<gene>
    <name evidence="5" type="ORF">DFP79_0802</name>
</gene>
<name>A0A4R6MEV0_9GAMM</name>
<evidence type="ECO:0000256" key="3">
    <source>
        <dbReference type="ARBA" id="ARBA00022691"/>
    </source>
</evidence>
<evidence type="ECO:0000259" key="4">
    <source>
        <dbReference type="Pfam" id="PF00891"/>
    </source>
</evidence>
<dbReference type="SUPFAM" id="SSF46785">
    <property type="entry name" value="Winged helix' DNA-binding domain"/>
    <property type="match status" value="1"/>
</dbReference>
<dbReference type="GO" id="GO:0032259">
    <property type="term" value="P:methylation"/>
    <property type="evidence" value="ECO:0007669"/>
    <property type="project" value="UniProtKB-KW"/>
</dbReference>
<organism evidence="5 6">
    <name type="scientific">Marinomonas balearica</name>
    <dbReference type="NCBI Taxonomy" id="491947"/>
    <lineage>
        <taxon>Bacteria</taxon>
        <taxon>Pseudomonadati</taxon>
        <taxon>Pseudomonadota</taxon>
        <taxon>Gammaproteobacteria</taxon>
        <taxon>Oceanospirillales</taxon>
        <taxon>Oceanospirillaceae</taxon>
        <taxon>Marinomonas</taxon>
    </lineage>
</organism>
<dbReference type="SUPFAM" id="SSF53335">
    <property type="entry name" value="S-adenosyl-L-methionine-dependent methyltransferases"/>
    <property type="match status" value="1"/>
</dbReference>
<protein>
    <submittedName>
        <fullName evidence="5">O-methyltransferase</fullName>
    </submittedName>
</protein>
<dbReference type="PROSITE" id="PS51683">
    <property type="entry name" value="SAM_OMT_II"/>
    <property type="match status" value="1"/>
</dbReference>
<proteinExistence type="predicted"/>